<evidence type="ECO:0000256" key="1">
    <source>
        <dbReference type="ARBA" id="ARBA00022729"/>
    </source>
</evidence>
<proteinExistence type="predicted"/>
<dbReference type="InterPro" id="IPR013517">
    <property type="entry name" value="FG-GAP"/>
</dbReference>
<dbReference type="AlphaFoldDB" id="A0AA44Q6Z8"/>
<dbReference type="Pfam" id="PF13517">
    <property type="entry name" value="FG-GAP_3"/>
    <property type="match status" value="2"/>
</dbReference>
<name>A0AA44Q6Z8_BACCE</name>
<dbReference type="Gene3D" id="2.130.10.130">
    <property type="entry name" value="Integrin alpha, N-terminal"/>
    <property type="match status" value="2"/>
</dbReference>
<protein>
    <recommendedName>
        <fullName evidence="2">ASPIC/UnbV domain-containing protein</fullName>
    </recommendedName>
</protein>
<dbReference type="InterPro" id="IPR011519">
    <property type="entry name" value="UnbV_ASPIC"/>
</dbReference>
<organism evidence="3 4">
    <name type="scientific">Bacillus cereus</name>
    <dbReference type="NCBI Taxonomy" id="1396"/>
    <lineage>
        <taxon>Bacteria</taxon>
        <taxon>Bacillati</taxon>
        <taxon>Bacillota</taxon>
        <taxon>Bacilli</taxon>
        <taxon>Bacillales</taxon>
        <taxon>Bacillaceae</taxon>
        <taxon>Bacillus</taxon>
        <taxon>Bacillus cereus group</taxon>
    </lineage>
</organism>
<dbReference type="InterPro" id="IPR027039">
    <property type="entry name" value="Crtac1"/>
</dbReference>
<dbReference type="Pfam" id="PF07593">
    <property type="entry name" value="UnbV_ASPIC"/>
    <property type="match status" value="1"/>
</dbReference>
<evidence type="ECO:0000313" key="3">
    <source>
        <dbReference type="EMBL" id="PFR92627.1"/>
    </source>
</evidence>
<accession>A0AA44Q6Z8</accession>
<dbReference type="InterPro" id="IPR028994">
    <property type="entry name" value="Integrin_alpha_N"/>
</dbReference>
<dbReference type="EMBL" id="NVBO01000276">
    <property type="protein sequence ID" value="PFR92627.1"/>
    <property type="molecule type" value="Genomic_DNA"/>
</dbReference>
<dbReference type="SUPFAM" id="SSF69318">
    <property type="entry name" value="Integrin alpha N-terminal domain"/>
    <property type="match status" value="1"/>
</dbReference>
<evidence type="ECO:0000259" key="2">
    <source>
        <dbReference type="Pfam" id="PF07593"/>
    </source>
</evidence>
<dbReference type="PANTHER" id="PTHR16026">
    <property type="entry name" value="CARTILAGE ACIDIC PROTEIN 1"/>
    <property type="match status" value="1"/>
</dbReference>
<gene>
    <name evidence="3" type="ORF">COK38_22360</name>
</gene>
<comment type="caution">
    <text evidence="3">The sequence shown here is derived from an EMBL/GenBank/DDBJ whole genome shotgun (WGS) entry which is preliminary data.</text>
</comment>
<dbReference type="PANTHER" id="PTHR16026:SF0">
    <property type="entry name" value="CARTILAGE ACIDIC PROTEIN 1"/>
    <property type="match status" value="1"/>
</dbReference>
<keyword evidence="1" id="KW-0732">Signal</keyword>
<sequence length="570" mass="63374">MINIMILILLIVTGCSYNKAKQSDYGFQFEEITKKSGIEFTHEKPTFDKTINNLMPWMQSTGAAVATADFDKDGYMDLYFTNSNIGSSNKLFKNNGDGTFTEIGEKSRVANVNTNGVSTSAVWFDFDNDGFPDLFVGGWGDSKLYRNNGDSTFTDITESAGVGFKGYVAKTITLDYNKDGLLDLYLGNYFRETDNLWDLDSTKIMFADFERARNGGENILYRNNGDGTFTDVSKELDVNDSGWTLATGSADINHDGWPDIYNANDFGPDVLYLNEEGKGFKKVVQKRGIGDDTFKGMNVDFADIFHDGNLSFFISNISKPKYLLEGNQIWHMNKDGQFIDKAEELGVLQAGWAWGARFLDVNNSGEMSLMVTNGFISASKSEEYWFEMGTLATTPGYVIEDAKNWPKIGEKSMSGYEKKLLFLNDGEKFKDVAQDVGITFDEDGRGISAVDLTNKGSLDLVFANQGGKARVYKNNIKNENNWIKLDLTGKLPSNRDAVGAKVTFEVNGVKTVIERDGGNSHGGQSDPRIHFGLGKNEKIDKITIDWPSGRKQELTDVKGNQILSIIEEVK</sequence>
<reference evidence="3 4" key="1">
    <citation type="submission" date="2017-09" db="EMBL/GenBank/DDBJ databases">
        <title>Large-scale bioinformatics analysis of Bacillus genomes uncovers conserved roles of natural products in bacterial physiology.</title>
        <authorList>
            <consortium name="Agbiome Team Llc"/>
            <person name="Bleich R.M."/>
            <person name="Grubbs K.J."/>
            <person name="Santa Maria K.C."/>
            <person name="Allen S.E."/>
            <person name="Farag S."/>
            <person name="Shank E.A."/>
            <person name="Bowers A."/>
        </authorList>
    </citation>
    <scope>NUCLEOTIDE SEQUENCE [LARGE SCALE GENOMIC DNA]</scope>
    <source>
        <strain evidence="3 4">AFS067272</strain>
    </source>
</reference>
<dbReference type="Proteomes" id="UP000226357">
    <property type="component" value="Unassembled WGS sequence"/>
</dbReference>
<evidence type="ECO:0000313" key="4">
    <source>
        <dbReference type="Proteomes" id="UP000226357"/>
    </source>
</evidence>
<feature type="domain" description="ASPIC/UnbV" evidence="2">
    <location>
        <begin position="497"/>
        <end position="563"/>
    </location>
</feature>